<dbReference type="Proteomes" id="UP000250140">
    <property type="component" value="Unassembled WGS sequence"/>
</dbReference>
<feature type="domain" description="NADP-dependent oxidoreductase" evidence="4">
    <location>
        <begin position="34"/>
        <end position="334"/>
    </location>
</feature>
<evidence type="ECO:0000256" key="1">
    <source>
        <dbReference type="ARBA" id="ARBA00022857"/>
    </source>
</evidence>
<name>A0A8E2FDE4_9PEZI</name>
<protein>
    <submittedName>
        <fullName evidence="5">Norsolorinic acid reductase</fullName>
    </submittedName>
</protein>
<dbReference type="AlphaFoldDB" id="A0A8E2FDE4"/>
<keyword evidence="6" id="KW-1185">Reference proteome</keyword>
<comment type="similarity">
    <text evidence="3">Belongs to the aldo/keto reductase family. Aldo/keto reductase 2 subfamily.</text>
</comment>
<keyword evidence="2" id="KW-0560">Oxidoreductase</keyword>
<gene>
    <name evidence="5" type="ORF">AOQ84DRAFT_331090</name>
</gene>
<accession>A0A8E2FDE4</accession>
<keyword evidence="1" id="KW-0521">NADP</keyword>
<reference evidence="5 6" key="1">
    <citation type="journal article" date="2016" name="Nat. Commun.">
        <title>Ectomycorrhizal ecology is imprinted in the genome of the dominant symbiotic fungus Cenococcum geophilum.</title>
        <authorList>
            <consortium name="DOE Joint Genome Institute"/>
            <person name="Peter M."/>
            <person name="Kohler A."/>
            <person name="Ohm R.A."/>
            <person name="Kuo A."/>
            <person name="Krutzmann J."/>
            <person name="Morin E."/>
            <person name="Arend M."/>
            <person name="Barry K.W."/>
            <person name="Binder M."/>
            <person name="Choi C."/>
            <person name="Clum A."/>
            <person name="Copeland A."/>
            <person name="Grisel N."/>
            <person name="Haridas S."/>
            <person name="Kipfer T."/>
            <person name="LaButti K."/>
            <person name="Lindquist E."/>
            <person name="Lipzen A."/>
            <person name="Maire R."/>
            <person name="Meier B."/>
            <person name="Mihaltcheva S."/>
            <person name="Molinier V."/>
            <person name="Murat C."/>
            <person name="Poggeler S."/>
            <person name="Quandt C.A."/>
            <person name="Sperisen C."/>
            <person name="Tritt A."/>
            <person name="Tisserant E."/>
            <person name="Crous P.W."/>
            <person name="Henrissat B."/>
            <person name="Nehls U."/>
            <person name="Egli S."/>
            <person name="Spatafora J.W."/>
            <person name="Grigoriev I.V."/>
            <person name="Martin F.M."/>
        </authorList>
    </citation>
    <scope>NUCLEOTIDE SEQUENCE [LARGE SCALE GENOMIC DNA]</scope>
    <source>
        <strain evidence="5 6">CBS 207.34</strain>
    </source>
</reference>
<dbReference type="PANTHER" id="PTHR43364">
    <property type="entry name" value="NADH-SPECIFIC METHYLGLYOXAL REDUCTASE-RELATED"/>
    <property type="match status" value="1"/>
</dbReference>
<dbReference type="Pfam" id="PF00248">
    <property type="entry name" value="Aldo_ket_red"/>
    <property type="match status" value="1"/>
</dbReference>
<proteinExistence type="inferred from homology"/>
<dbReference type="PANTHER" id="PTHR43364:SF7">
    <property type="entry name" value="NADP-DEPENDENT OXIDOREDUCTASE DOMAIN-CONTAINING PROTEIN-RELATED"/>
    <property type="match status" value="1"/>
</dbReference>
<evidence type="ECO:0000313" key="6">
    <source>
        <dbReference type="Proteomes" id="UP000250140"/>
    </source>
</evidence>
<evidence type="ECO:0000259" key="4">
    <source>
        <dbReference type="Pfam" id="PF00248"/>
    </source>
</evidence>
<dbReference type="InterPro" id="IPR020471">
    <property type="entry name" value="AKR"/>
</dbReference>
<evidence type="ECO:0000256" key="3">
    <source>
        <dbReference type="ARBA" id="ARBA00038157"/>
    </source>
</evidence>
<dbReference type="Gene3D" id="3.20.20.100">
    <property type="entry name" value="NADP-dependent oxidoreductase domain"/>
    <property type="match status" value="1"/>
</dbReference>
<dbReference type="GO" id="GO:0016491">
    <property type="term" value="F:oxidoreductase activity"/>
    <property type="evidence" value="ECO:0007669"/>
    <property type="project" value="UniProtKB-KW"/>
</dbReference>
<dbReference type="OrthoDB" id="48988at2759"/>
<evidence type="ECO:0000313" key="5">
    <source>
        <dbReference type="EMBL" id="OCL14398.1"/>
    </source>
</evidence>
<dbReference type="PRINTS" id="PR00069">
    <property type="entry name" value="ALDKETRDTASE"/>
</dbReference>
<evidence type="ECO:0000256" key="2">
    <source>
        <dbReference type="ARBA" id="ARBA00023002"/>
    </source>
</evidence>
<dbReference type="EMBL" id="KV748580">
    <property type="protein sequence ID" value="OCL14398.1"/>
    <property type="molecule type" value="Genomic_DNA"/>
</dbReference>
<dbReference type="InterPro" id="IPR050523">
    <property type="entry name" value="AKR_Detox_Biosynth"/>
</dbReference>
<dbReference type="CDD" id="cd19146">
    <property type="entry name" value="AKR_AKR9A1-2"/>
    <property type="match status" value="1"/>
</dbReference>
<dbReference type="SUPFAM" id="SSF51430">
    <property type="entry name" value="NAD(P)-linked oxidoreductase"/>
    <property type="match status" value="1"/>
</dbReference>
<sequence>MSNAPSFFGDIPTPRSLLDFHRILSPTAGVRVSPLCLGAMNFGDAWKEYMGECNKQTAFEMLDYFFDNGGNFIDTSNNYQGEESETWIGEWMAKRGVRDQMVVATKFTTCFPANHRRPELKINYAGNSSKSLRISIEESLKKLQTNYIDLLYVHWWDWSTSIPELMQSLNDLVTAGKVLYLGISDTPAWIVSKANEYARCHGLRQFTVYQGRWSAAERDFERDILPMAREEGMALAPWGALGRGMFKTDEERARNEGRQARGMSEKHLKVSKKLEEIAKTKNTLITSVALAYVMHKAPYVFPIVGGRKVEHLKGNIEALSLELTDQEIDDIDGASDFEIGFPMDILFGFMSNAKYNTRMTTADVGLLKFSGNIDAMPHPAPIKPHKKL</sequence>
<dbReference type="InterPro" id="IPR023210">
    <property type="entry name" value="NADP_OxRdtase_dom"/>
</dbReference>
<dbReference type="InterPro" id="IPR036812">
    <property type="entry name" value="NAD(P)_OxRdtase_dom_sf"/>
</dbReference>
<organism evidence="5 6">
    <name type="scientific">Glonium stellatum</name>
    <dbReference type="NCBI Taxonomy" id="574774"/>
    <lineage>
        <taxon>Eukaryota</taxon>
        <taxon>Fungi</taxon>
        <taxon>Dikarya</taxon>
        <taxon>Ascomycota</taxon>
        <taxon>Pezizomycotina</taxon>
        <taxon>Dothideomycetes</taxon>
        <taxon>Pleosporomycetidae</taxon>
        <taxon>Gloniales</taxon>
        <taxon>Gloniaceae</taxon>
        <taxon>Glonium</taxon>
    </lineage>
</organism>